<dbReference type="EMBL" id="GBXM01015698">
    <property type="protein sequence ID" value="JAH92879.1"/>
    <property type="molecule type" value="Transcribed_RNA"/>
</dbReference>
<proteinExistence type="predicted"/>
<sequence length="55" mass="6410">MYIYFGYKGRKLILNASFCAINSLLSLKDSIPSKAPDLFYEPLYKENGTIQWKRC</sequence>
<dbReference type="AlphaFoldDB" id="A0A0E9WR34"/>
<accession>A0A0E9WR34</accession>
<evidence type="ECO:0000313" key="1">
    <source>
        <dbReference type="EMBL" id="JAH92879.1"/>
    </source>
</evidence>
<reference evidence="1" key="2">
    <citation type="journal article" date="2015" name="Fish Shellfish Immunol.">
        <title>Early steps in the European eel (Anguilla anguilla)-Vibrio vulnificus interaction in the gills: Role of the RtxA13 toxin.</title>
        <authorList>
            <person name="Callol A."/>
            <person name="Pajuelo D."/>
            <person name="Ebbesson L."/>
            <person name="Teles M."/>
            <person name="MacKenzie S."/>
            <person name="Amaro C."/>
        </authorList>
    </citation>
    <scope>NUCLEOTIDE SEQUENCE</scope>
</reference>
<name>A0A0E9WR34_ANGAN</name>
<reference evidence="1" key="1">
    <citation type="submission" date="2014-11" db="EMBL/GenBank/DDBJ databases">
        <authorList>
            <person name="Amaro Gonzalez C."/>
        </authorList>
    </citation>
    <scope>NUCLEOTIDE SEQUENCE</scope>
</reference>
<protein>
    <submittedName>
        <fullName evidence="1">Uncharacterized protein</fullName>
    </submittedName>
</protein>
<organism evidence="1">
    <name type="scientific">Anguilla anguilla</name>
    <name type="common">European freshwater eel</name>
    <name type="synonym">Muraena anguilla</name>
    <dbReference type="NCBI Taxonomy" id="7936"/>
    <lineage>
        <taxon>Eukaryota</taxon>
        <taxon>Metazoa</taxon>
        <taxon>Chordata</taxon>
        <taxon>Craniata</taxon>
        <taxon>Vertebrata</taxon>
        <taxon>Euteleostomi</taxon>
        <taxon>Actinopterygii</taxon>
        <taxon>Neopterygii</taxon>
        <taxon>Teleostei</taxon>
        <taxon>Anguilliformes</taxon>
        <taxon>Anguillidae</taxon>
        <taxon>Anguilla</taxon>
    </lineage>
</organism>